<evidence type="ECO:0000313" key="4">
    <source>
        <dbReference type="EMBL" id="GGM53962.1"/>
    </source>
</evidence>
<dbReference type="GO" id="GO:0016491">
    <property type="term" value="F:oxidoreductase activity"/>
    <property type="evidence" value="ECO:0007669"/>
    <property type="project" value="UniProtKB-KW"/>
</dbReference>
<reference evidence="4" key="2">
    <citation type="submission" date="2020-09" db="EMBL/GenBank/DDBJ databases">
        <authorList>
            <person name="Sun Q."/>
            <person name="Zhou Y."/>
        </authorList>
    </citation>
    <scope>NUCLEOTIDE SEQUENCE</scope>
    <source>
        <strain evidence="4">CGMCC 4.5737</strain>
    </source>
</reference>
<comment type="caution">
    <text evidence="4">The sequence shown here is derived from an EMBL/GenBank/DDBJ whole genome shotgun (WGS) entry which is preliminary data.</text>
</comment>
<dbReference type="Gene3D" id="3.40.50.720">
    <property type="entry name" value="NAD(P)-binding Rossmann-like Domain"/>
    <property type="match status" value="1"/>
</dbReference>
<dbReference type="Pfam" id="PF01408">
    <property type="entry name" value="GFO_IDH_MocA"/>
    <property type="match status" value="1"/>
</dbReference>
<dbReference type="PANTHER" id="PTHR43818:SF11">
    <property type="entry name" value="BCDNA.GH03377"/>
    <property type="match status" value="1"/>
</dbReference>
<evidence type="ECO:0000259" key="2">
    <source>
        <dbReference type="Pfam" id="PF01408"/>
    </source>
</evidence>
<reference evidence="4" key="1">
    <citation type="journal article" date="2014" name="Int. J. Syst. Evol. Microbiol.">
        <title>Complete genome sequence of Corynebacterium casei LMG S-19264T (=DSM 44701T), isolated from a smear-ripened cheese.</title>
        <authorList>
            <consortium name="US DOE Joint Genome Institute (JGI-PGF)"/>
            <person name="Walter F."/>
            <person name="Albersmeier A."/>
            <person name="Kalinowski J."/>
            <person name="Ruckert C."/>
        </authorList>
    </citation>
    <scope>NUCLEOTIDE SEQUENCE</scope>
    <source>
        <strain evidence="4">CGMCC 4.5737</strain>
    </source>
</reference>
<organism evidence="4 5">
    <name type="scientific">Longimycelium tulufanense</name>
    <dbReference type="NCBI Taxonomy" id="907463"/>
    <lineage>
        <taxon>Bacteria</taxon>
        <taxon>Bacillati</taxon>
        <taxon>Actinomycetota</taxon>
        <taxon>Actinomycetes</taxon>
        <taxon>Pseudonocardiales</taxon>
        <taxon>Pseudonocardiaceae</taxon>
        <taxon>Longimycelium</taxon>
    </lineage>
</organism>
<evidence type="ECO:0000259" key="3">
    <source>
        <dbReference type="Pfam" id="PF22725"/>
    </source>
</evidence>
<dbReference type="InterPro" id="IPR000683">
    <property type="entry name" value="Gfo/Idh/MocA-like_OxRdtase_N"/>
</dbReference>
<dbReference type="Proteomes" id="UP000637578">
    <property type="component" value="Unassembled WGS sequence"/>
</dbReference>
<dbReference type="InterPro" id="IPR050463">
    <property type="entry name" value="Gfo/Idh/MocA_oxidrdct_glycsds"/>
</dbReference>
<gene>
    <name evidence="4" type="ORF">GCM10012275_26400</name>
</gene>
<dbReference type="Gene3D" id="3.30.360.10">
    <property type="entry name" value="Dihydrodipicolinate Reductase, domain 2"/>
    <property type="match status" value="1"/>
</dbReference>
<accession>A0A8J3CBC1</accession>
<keyword evidence="1" id="KW-0560">Oxidoreductase</keyword>
<dbReference type="InterPro" id="IPR036291">
    <property type="entry name" value="NAD(P)-bd_dom_sf"/>
</dbReference>
<dbReference type="SUPFAM" id="SSF55347">
    <property type="entry name" value="Glyceraldehyde-3-phosphate dehydrogenase-like, C-terminal domain"/>
    <property type="match status" value="1"/>
</dbReference>
<feature type="domain" description="GFO/IDH/MocA-like oxidoreductase" evidence="3">
    <location>
        <begin position="127"/>
        <end position="260"/>
    </location>
</feature>
<dbReference type="GO" id="GO:0000166">
    <property type="term" value="F:nucleotide binding"/>
    <property type="evidence" value="ECO:0007669"/>
    <property type="project" value="InterPro"/>
</dbReference>
<name>A0A8J3CBC1_9PSEU</name>
<proteinExistence type="predicted"/>
<dbReference type="InterPro" id="IPR055170">
    <property type="entry name" value="GFO_IDH_MocA-like_dom"/>
</dbReference>
<dbReference type="Pfam" id="PF22725">
    <property type="entry name" value="GFO_IDH_MocA_C3"/>
    <property type="match status" value="1"/>
</dbReference>
<sequence>MRFALVGTGFGQVHLQWLSECAGATVEVLCFQHDAERARRLAAEHGIAGVSSDPHQVLSGGGLDGAIVVSPPNTHGDLLSAALSAGLAVVTDKPLAADARTARALAARAGGARAAVTFQWRENPALRRLRDLVSQGDLGTVLRADLEFHHDFLAGPGTEWPWRHRRAEAGAGALGDQGVHLFDLLRWLVPGEWAVHAATSTIAFGERASAAGPISAETEDIAEVLLGEATTGCPARVLVSRVSAGLHAIRVLVQGERATAVVTASPDDGRATLTEYGSDAPRGTEFPAHPMNPYPRILDAWQTGVRSPEVATFGDGLAAQLLVERALAIAAPRTPKARVH</sequence>
<dbReference type="PANTHER" id="PTHR43818">
    <property type="entry name" value="BCDNA.GH03377"/>
    <property type="match status" value="1"/>
</dbReference>
<dbReference type="SUPFAM" id="SSF51735">
    <property type="entry name" value="NAD(P)-binding Rossmann-fold domains"/>
    <property type="match status" value="1"/>
</dbReference>
<evidence type="ECO:0000256" key="1">
    <source>
        <dbReference type="ARBA" id="ARBA00023002"/>
    </source>
</evidence>
<protein>
    <submittedName>
        <fullName evidence="4">Oxidoreductase</fullName>
    </submittedName>
</protein>
<dbReference type="EMBL" id="BMMK01000010">
    <property type="protein sequence ID" value="GGM53962.1"/>
    <property type="molecule type" value="Genomic_DNA"/>
</dbReference>
<dbReference type="AlphaFoldDB" id="A0A8J3CBC1"/>
<evidence type="ECO:0000313" key="5">
    <source>
        <dbReference type="Proteomes" id="UP000637578"/>
    </source>
</evidence>
<keyword evidence="5" id="KW-1185">Reference proteome</keyword>
<feature type="domain" description="Gfo/Idh/MocA-like oxidoreductase N-terminal" evidence="2">
    <location>
        <begin position="1"/>
        <end position="110"/>
    </location>
</feature>